<dbReference type="InterPro" id="IPR001451">
    <property type="entry name" value="Hexapep"/>
</dbReference>
<dbReference type="Gene3D" id="2.160.10.10">
    <property type="entry name" value="Hexapeptide repeat proteins"/>
    <property type="match status" value="1"/>
</dbReference>
<organism evidence="3 4">
    <name type="scientific">Methyloprofundus sedimenti</name>
    <dbReference type="NCBI Taxonomy" id="1420851"/>
    <lineage>
        <taxon>Bacteria</taxon>
        <taxon>Pseudomonadati</taxon>
        <taxon>Pseudomonadota</taxon>
        <taxon>Gammaproteobacteria</taxon>
        <taxon>Methylococcales</taxon>
        <taxon>Methylococcaceae</taxon>
        <taxon>Methyloprofundus</taxon>
    </lineage>
</organism>
<dbReference type="AlphaFoldDB" id="A0A1V8M9D2"/>
<dbReference type="InterPro" id="IPR011004">
    <property type="entry name" value="Trimer_LpxA-like_sf"/>
</dbReference>
<dbReference type="SUPFAM" id="SSF51161">
    <property type="entry name" value="Trimeric LpxA-like enzymes"/>
    <property type="match status" value="1"/>
</dbReference>
<dbReference type="InterPro" id="IPR051159">
    <property type="entry name" value="Hexapeptide_acetyltransf"/>
</dbReference>
<dbReference type="Proteomes" id="UP000191980">
    <property type="component" value="Unassembled WGS sequence"/>
</dbReference>
<sequence length="156" mass="17172">MREQAKTNYGLKRFIRKLVLNVDQAGMLLGSMRVKFVKFSGVNFVDSGSVFIGESVTFDDIYPEYITIGKRARITTGTKILTHFLDVKKPPYSFYAGKIIIGDNVFIGANSLIVKECTIGNNVVFAAGSVITKDIPDNWIVGGVSAKKIGERTVDE</sequence>
<comment type="similarity">
    <text evidence="1">Belongs to the transferase hexapeptide repeat family.</text>
</comment>
<keyword evidence="2" id="KW-0808">Transferase</keyword>
<evidence type="ECO:0000256" key="1">
    <source>
        <dbReference type="ARBA" id="ARBA00007274"/>
    </source>
</evidence>
<dbReference type="Pfam" id="PF00132">
    <property type="entry name" value="Hexapep"/>
    <property type="match status" value="1"/>
</dbReference>
<protein>
    <recommendedName>
        <fullName evidence="5">Acetyltransferase</fullName>
    </recommendedName>
</protein>
<dbReference type="PANTHER" id="PTHR23416">
    <property type="entry name" value="SIALIC ACID SYNTHASE-RELATED"/>
    <property type="match status" value="1"/>
</dbReference>
<evidence type="ECO:0000256" key="2">
    <source>
        <dbReference type="ARBA" id="ARBA00022679"/>
    </source>
</evidence>
<dbReference type="CDD" id="cd04647">
    <property type="entry name" value="LbH_MAT_like"/>
    <property type="match status" value="1"/>
</dbReference>
<dbReference type="GO" id="GO:0008374">
    <property type="term" value="F:O-acyltransferase activity"/>
    <property type="evidence" value="ECO:0007669"/>
    <property type="project" value="TreeGrafter"/>
</dbReference>
<dbReference type="RefSeq" id="WP_080522510.1">
    <property type="nucleotide sequence ID" value="NZ_LPUF01000001.1"/>
</dbReference>
<dbReference type="GO" id="GO:0005829">
    <property type="term" value="C:cytosol"/>
    <property type="evidence" value="ECO:0007669"/>
    <property type="project" value="TreeGrafter"/>
</dbReference>
<dbReference type="STRING" id="1420851.AU255_08590"/>
<evidence type="ECO:0008006" key="5">
    <source>
        <dbReference type="Google" id="ProtNLM"/>
    </source>
</evidence>
<reference evidence="3 4" key="1">
    <citation type="submission" date="2015-12" db="EMBL/GenBank/DDBJ databases">
        <authorList>
            <person name="Shamseldin A."/>
            <person name="Moawad H."/>
            <person name="Abd El-Rahim W.M."/>
            <person name="Sadowsky M.J."/>
        </authorList>
    </citation>
    <scope>NUCLEOTIDE SEQUENCE [LARGE SCALE GENOMIC DNA]</scope>
    <source>
        <strain evidence="3 4">WF1</strain>
    </source>
</reference>
<comment type="caution">
    <text evidence="3">The sequence shown here is derived from an EMBL/GenBank/DDBJ whole genome shotgun (WGS) entry which is preliminary data.</text>
</comment>
<dbReference type="PANTHER" id="PTHR23416:SF23">
    <property type="entry name" value="ACETYLTRANSFERASE C18B11.09C-RELATED"/>
    <property type="match status" value="1"/>
</dbReference>
<name>A0A1V8M9D2_9GAMM</name>
<proteinExistence type="inferred from homology"/>
<accession>A0A1V8M9D2</accession>
<gene>
    <name evidence="3" type="ORF">AU255_08590</name>
</gene>
<keyword evidence="4" id="KW-1185">Reference proteome</keyword>
<evidence type="ECO:0000313" key="4">
    <source>
        <dbReference type="Proteomes" id="UP000191980"/>
    </source>
</evidence>
<evidence type="ECO:0000313" key="3">
    <source>
        <dbReference type="EMBL" id="OQK17903.1"/>
    </source>
</evidence>
<dbReference type="EMBL" id="LPUF01000001">
    <property type="protein sequence ID" value="OQK17903.1"/>
    <property type="molecule type" value="Genomic_DNA"/>
</dbReference>